<accession>A0A6G1HHA5</accession>
<protein>
    <submittedName>
        <fullName evidence="1">Uncharacterized protein</fullName>
    </submittedName>
</protein>
<proteinExistence type="predicted"/>
<dbReference type="EMBL" id="ML977137">
    <property type="protein sequence ID" value="KAF1992412.1"/>
    <property type="molecule type" value="Genomic_DNA"/>
</dbReference>
<dbReference type="AlphaFoldDB" id="A0A6G1HHA5"/>
<name>A0A6G1HHA5_9PEZI</name>
<evidence type="ECO:0000313" key="2">
    <source>
        <dbReference type="Proteomes" id="UP000800041"/>
    </source>
</evidence>
<dbReference type="Proteomes" id="UP000800041">
    <property type="component" value="Unassembled WGS sequence"/>
</dbReference>
<keyword evidence="2" id="KW-1185">Reference proteome</keyword>
<gene>
    <name evidence="1" type="ORF">K402DRAFT_5908</name>
</gene>
<reference evidence="1" key="1">
    <citation type="journal article" date="2020" name="Stud. Mycol.">
        <title>101 Dothideomycetes genomes: a test case for predicting lifestyles and emergence of pathogens.</title>
        <authorList>
            <person name="Haridas S."/>
            <person name="Albert R."/>
            <person name="Binder M."/>
            <person name="Bloem J."/>
            <person name="Labutti K."/>
            <person name="Salamov A."/>
            <person name="Andreopoulos B."/>
            <person name="Baker S."/>
            <person name="Barry K."/>
            <person name="Bills G."/>
            <person name="Bluhm B."/>
            <person name="Cannon C."/>
            <person name="Castanera R."/>
            <person name="Culley D."/>
            <person name="Daum C."/>
            <person name="Ezra D."/>
            <person name="Gonzalez J."/>
            <person name="Henrissat B."/>
            <person name="Kuo A."/>
            <person name="Liang C."/>
            <person name="Lipzen A."/>
            <person name="Lutzoni F."/>
            <person name="Magnuson J."/>
            <person name="Mondo S."/>
            <person name="Nolan M."/>
            <person name="Ohm R."/>
            <person name="Pangilinan J."/>
            <person name="Park H.-J."/>
            <person name="Ramirez L."/>
            <person name="Alfaro M."/>
            <person name="Sun H."/>
            <person name="Tritt A."/>
            <person name="Yoshinaga Y."/>
            <person name="Zwiers L.-H."/>
            <person name="Turgeon B."/>
            <person name="Goodwin S."/>
            <person name="Spatafora J."/>
            <person name="Crous P."/>
            <person name="Grigoriev I."/>
        </authorList>
    </citation>
    <scope>NUCLEOTIDE SEQUENCE</scope>
    <source>
        <strain evidence="1">CBS 113979</strain>
    </source>
</reference>
<organism evidence="1 2">
    <name type="scientific">Aulographum hederae CBS 113979</name>
    <dbReference type="NCBI Taxonomy" id="1176131"/>
    <lineage>
        <taxon>Eukaryota</taxon>
        <taxon>Fungi</taxon>
        <taxon>Dikarya</taxon>
        <taxon>Ascomycota</taxon>
        <taxon>Pezizomycotina</taxon>
        <taxon>Dothideomycetes</taxon>
        <taxon>Pleosporomycetidae</taxon>
        <taxon>Aulographales</taxon>
        <taxon>Aulographaceae</taxon>
    </lineage>
</organism>
<sequence>MESQTYLRLSCDPPRRSRDLLFALPSSFALPGSSLTYLKVATKLPVYINVVTFQTDNPLSP</sequence>
<evidence type="ECO:0000313" key="1">
    <source>
        <dbReference type="EMBL" id="KAF1992412.1"/>
    </source>
</evidence>